<gene>
    <name evidence="15" type="ORF">ASZ90_018822</name>
</gene>
<feature type="domain" description="Helicase ATP-binding" evidence="13">
    <location>
        <begin position="277"/>
        <end position="442"/>
    </location>
</feature>
<dbReference type="SMART" id="SM00487">
    <property type="entry name" value="DEXDc"/>
    <property type="match status" value="1"/>
</dbReference>
<evidence type="ECO:0000256" key="5">
    <source>
        <dbReference type="ARBA" id="ARBA00022801"/>
    </source>
</evidence>
<dbReference type="GO" id="GO:0003677">
    <property type="term" value="F:DNA binding"/>
    <property type="evidence" value="ECO:0007669"/>
    <property type="project" value="UniProtKB-KW"/>
</dbReference>
<reference evidence="15" key="1">
    <citation type="journal article" date="2015" name="Proc. Natl. Acad. Sci. U.S.A.">
        <title>Networks of energetic and metabolic interactions define dynamics in microbial communities.</title>
        <authorList>
            <person name="Embree M."/>
            <person name="Liu J.K."/>
            <person name="Al-Bassam M.M."/>
            <person name="Zengler K."/>
        </authorList>
    </citation>
    <scope>NUCLEOTIDE SEQUENCE</scope>
</reference>
<dbReference type="FunFam" id="3.40.50.300:FF:000489">
    <property type="entry name" value="Primosome assembly protein PriA"/>
    <property type="match status" value="1"/>
</dbReference>
<dbReference type="InterPro" id="IPR041236">
    <property type="entry name" value="PriA_C"/>
</dbReference>
<dbReference type="CDD" id="cd18804">
    <property type="entry name" value="SF2_C_priA"/>
    <property type="match status" value="1"/>
</dbReference>
<keyword evidence="2" id="KW-0235">DNA replication</keyword>
<evidence type="ECO:0000313" key="15">
    <source>
        <dbReference type="EMBL" id="KUG03786.1"/>
    </source>
</evidence>
<evidence type="ECO:0000256" key="12">
    <source>
        <dbReference type="ARBA" id="ARBA00048988"/>
    </source>
</evidence>
<keyword evidence="6 15" id="KW-0347">Helicase</keyword>
<dbReference type="Pfam" id="PF00271">
    <property type="entry name" value="Helicase_C"/>
    <property type="match status" value="1"/>
</dbReference>
<dbReference type="EC" id="5.6.2.4" evidence="11"/>
<dbReference type="SUPFAM" id="SSF52540">
    <property type="entry name" value="P-loop containing nucleoside triphosphate hydrolases"/>
    <property type="match status" value="2"/>
</dbReference>
<dbReference type="SMART" id="SM00490">
    <property type="entry name" value="HELICc"/>
    <property type="match status" value="1"/>
</dbReference>
<evidence type="ECO:0000256" key="3">
    <source>
        <dbReference type="ARBA" id="ARBA00022723"/>
    </source>
</evidence>
<evidence type="ECO:0000256" key="2">
    <source>
        <dbReference type="ARBA" id="ARBA00022705"/>
    </source>
</evidence>
<dbReference type="Gene3D" id="3.40.50.300">
    <property type="entry name" value="P-loop containing nucleotide triphosphate hydrolases"/>
    <property type="match status" value="2"/>
</dbReference>
<dbReference type="Pfam" id="PF18074">
    <property type="entry name" value="PriA_C"/>
    <property type="match status" value="1"/>
</dbReference>
<dbReference type="InterPro" id="IPR041222">
    <property type="entry name" value="PriA_3primeBD"/>
</dbReference>
<dbReference type="InterPro" id="IPR011545">
    <property type="entry name" value="DEAD/DEAH_box_helicase_dom"/>
</dbReference>
<dbReference type="Gene3D" id="3.40.1440.60">
    <property type="entry name" value="PriA, 3(prime) DNA-binding domain"/>
    <property type="match status" value="1"/>
</dbReference>
<accession>A0A0W8E538</accession>
<dbReference type="PROSITE" id="PS51192">
    <property type="entry name" value="HELICASE_ATP_BIND_1"/>
    <property type="match status" value="1"/>
</dbReference>
<keyword evidence="1" id="KW-0639">Primosome</keyword>
<dbReference type="Pfam" id="PF00270">
    <property type="entry name" value="DEAD"/>
    <property type="match status" value="1"/>
</dbReference>
<evidence type="ECO:0000256" key="1">
    <source>
        <dbReference type="ARBA" id="ARBA00022515"/>
    </source>
</evidence>
<proteinExistence type="inferred from homology"/>
<dbReference type="GO" id="GO:0006310">
    <property type="term" value="P:DNA recombination"/>
    <property type="evidence" value="ECO:0007669"/>
    <property type="project" value="InterPro"/>
</dbReference>
<keyword evidence="7" id="KW-0862">Zinc</keyword>
<evidence type="ECO:0000256" key="9">
    <source>
        <dbReference type="ARBA" id="ARBA00023125"/>
    </source>
</evidence>
<evidence type="ECO:0000256" key="4">
    <source>
        <dbReference type="ARBA" id="ARBA00022741"/>
    </source>
</evidence>
<evidence type="ECO:0000259" key="14">
    <source>
        <dbReference type="PROSITE" id="PS51194"/>
    </source>
</evidence>
<dbReference type="GO" id="GO:0046872">
    <property type="term" value="F:metal ion binding"/>
    <property type="evidence" value="ECO:0007669"/>
    <property type="project" value="UniProtKB-KW"/>
</dbReference>
<feature type="domain" description="Helicase C-terminal" evidence="14">
    <location>
        <begin position="537"/>
        <end position="694"/>
    </location>
</feature>
<evidence type="ECO:0000256" key="6">
    <source>
        <dbReference type="ARBA" id="ARBA00022806"/>
    </source>
</evidence>
<keyword evidence="5" id="KW-0378">Hydrolase</keyword>
<keyword evidence="9" id="KW-0238">DNA-binding</keyword>
<keyword evidence="3" id="KW-0479">Metal-binding</keyword>
<comment type="caution">
    <text evidence="15">The sequence shown here is derived from an EMBL/GenBank/DDBJ whole genome shotgun (WGS) entry which is preliminary data.</text>
</comment>
<evidence type="ECO:0000256" key="7">
    <source>
        <dbReference type="ARBA" id="ARBA00022833"/>
    </source>
</evidence>
<dbReference type="InterPro" id="IPR014001">
    <property type="entry name" value="Helicase_ATP-bd"/>
</dbReference>
<name>A0A0W8E538_9ZZZZ</name>
<dbReference type="GO" id="GO:1990077">
    <property type="term" value="C:primosome complex"/>
    <property type="evidence" value="ECO:0007669"/>
    <property type="project" value="UniProtKB-KW"/>
</dbReference>
<dbReference type="InterPro" id="IPR042115">
    <property type="entry name" value="PriA_3primeBD_sf"/>
</dbReference>
<dbReference type="GO" id="GO:0006302">
    <property type="term" value="P:double-strand break repair"/>
    <property type="evidence" value="ECO:0007669"/>
    <property type="project" value="InterPro"/>
</dbReference>
<dbReference type="PANTHER" id="PTHR30580:SF0">
    <property type="entry name" value="PRIMOSOMAL PROTEIN N"/>
    <property type="match status" value="1"/>
</dbReference>
<dbReference type="PROSITE" id="PS51194">
    <property type="entry name" value="HELICASE_CTER"/>
    <property type="match status" value="1"/>
</dbReference>
<evidence type="ECO:0000256" key="11">
    <source>
        <dbReference type="ARBA" id="ARBA00034808"/>
    </source>
</evidence>
<dbReference type="GO" id="GO:0005524">
    <property type="term" value="F:ATP binding"/>
    <property type="evidence" value="ECO:0007669"/>
    <property type="project" value="UniProtKB-KW"/>
</dbReference>
<keyword evidence="8" id="KW-0067">ATP-binding</keyword>
<sequence length="796" mass="89296">MSTVEILVDLPLKNTASVYTYAVPEQLADEAEYGKRVLIELGSRNVEGFIISEPSGQEIDLSVKAILQVLDVDPVFSRKLYRLAEWMADTYICPISTALRSMIPPALSRKKGKWIVPLVSQEEMESTIHELSIGPPLKIIEELSEGKPIRFSDAVNLADRPTLQAMIDHGLIEVIGKYTPTRPDKNGVMYQAVRRDPDIDIDRLEKTAPRQAHLLKAILARGELEQTAVDKDYPSSTIKALLHKGYITTSRKANVELPVYHDLLDEQKRVVEEISRGISCGEYKEFLLHGVTASGKTEVYLQAIHSCLETGRSAIVLVPEIALTRHLMGNFISRFPNTTVLHSSMRSSERYESWKRINNGEVSLVLGTRSAVFAPLNNIGLMIIDEEHENTYKQEENPKYQACEVARRRAEEDQAIIVYGSATPSLDTYYRAMQGEIELLQLNRRIGNLGSPIVHIHDIRKANRNNKAVSEFMAEKIRTALNNNGQCILFLNRRGYAPISICRSCGQVLTCPACSVSLNYHQDLQMNLCHYCNYQEKISSSCKGCGSNYLDLTGFGTQKVEAEIRDMFPDARIARLDVDSSRNAGNQEKILASMKNNEIDILVGTQMVAKGLDFPGVSLVGIISADAMLNMPDYRAGERAFQLMVQAAGRAGRGDIPGEVVIQTYNPDHPVIRWAVDSDYNAFYNAEIHNRFLLNYPPFTNIMRIVLSGLNEEQLIQAADILIQQINDYIDAREDAIDILGPAPCPIYKLRKRYRQQLILKCDNMLLLKSIGERILDKGTTKGQRLGIEINPLNMI</sequence>
<dbReference type="GO" id="GO:0006270">
    <property type="term" value="P:DNA replication initiation"/>
    <property type="evidence" value="ECO:0007669"/>
    <property type="project" value="TreeGrafter"/>
</dbReference>
<evidence type="ECO:0000259" key="13">
    <source>
        <dbReference type="PROSITE" id="PS51192"/>
    </source>
</evidence>
<dbReference type="GO" id="GO:0006269">
    <property type="term" value="P:DNA replication, synthesis of primer"/>
    <property type="evidence" value="ECO:0007669"/>
    <property type="project" value="UniProtKB-KW"/>
</dbReference>
<dbReference type="GO" id="GO:0016787">
    <property type="term" value="F:hydrolase activity"/>
    <property type="evidence" value="ECO:0007669"/>
    <property type="project" value="UniProtKB-KW"/>
</dbReference>
<dbReference type="NCBIfam" id="TIGR00595">
    <property type="entry name" value="priA"/>
    <property type="match status" value="1"/>
</dbReference>
<dbReference type="InterPro" id="IPR027417">
    <property type="entry name" value="P-loop_NTPase"/>
</dbReference>
<dbReference type="PANTHER" id="PTHR30580">
    <property type="entry name" value="PRIMOSOMAL PROTEIN N"/>
    <property type="match status" value="1"/>
</dbReference>
<comment type="catalytic activity">
    <reaction evidence="12">
        <text>ATP + H2O = ADP + phosphate + H(+)</text>
        <dbReference type="Rhea" id="RHEA:13065"/>
        <dbReference type="ChEBI" id="CHEBI:15377"/>
        <dbReference type="ChEBI" id="CHEBI:15378"/>
        <dbReference type="ChEBI" id="CHEBI:30616"/>
        <dbReference type="ChEBI" id="CHEBI:43474"/>
        <dbReference type="ChEBI" id="CHEBI:456216"/>
        <dbReference type="EC" id="5.6.2.4"/>
    </reaction>
</comment>
<dbReference type="EMBL" id="LNQE01001868">
    <property type="protein sequence ID" value="KUG03786.1"/>
    <property type="molecule type" value="Genomic_DNA"/>
</dbReference>
<keyword evidence="4" id="KW-0547">Nucleotide-binding</keyword>
<dbReference type="InterPro" id="IPR005259">
    <property type="entry name" value="PriA"/>
</dbReference>
<dbReference type="CDD" id="cd17929">
    <property type="entry name" value="DEXHc_priA"/>
    <property type="match status" value="1"/>
</dbReference>
<dbReference type="InterPro" id="IPR040498">
    <property type="entry name" value="PriA_CRR"/>
</dbReference>
<protein>
    <recommendedName>
        <fullName evidence="11">DNA 3'-5' helicase</fullName>
        <ecNumber evidence="11">5.6.2.4</ecNumber>
    </recommendedName>
</protein>
<organism evidence="15">
    <name type="scientific">hydrocarbon metagenome</name>
    <dbReference type="NCBI Taxonomy" id="938273"/>
    <lineage>
        <taxon>unclassified sequences</taxon>
        <taxon>metagenomes</taxon>
        <taxon>ecological metagenomes</taxon>
    </lineage>
</organism>
<dbReference type="AlphaFoldDB" id="A0A0W8E538"/>
<keyword evidence="10" id="KW-0413">Isomerase</keyword>
<dbReference type="GO" id="GO:0043138">
    <property type="term" value="F:3'-5' DNA helicase activity"/>
    <property type="evidence" value="ECO:0007669"/>
    <property type="project" value="UniProtKB-EC"/>
</dbReference>
<dbReference type="Pfam" id="PF17764">
    <property type="entry name" value="PriA_3primeBD"/>
    <property type="match status" value="1"/>
</dbReference>
<evidence type="ECO:0000256" key="10">
    <source>
        <dbReference type="ARBA" id="ARBA00023235"/>
    </source>
</evidence>
<dbReference type="Pfam" id="PF18319">
    <property type="entry name" value="Zn_ribbon_PriA"/>
    <property type="match status" value="1"/>
</dbReference>
<dbReference type="HAMAP" id="MF_00983">
    <property type="entry name" value="PriA"/>
    <property type="match status" value="1"/>
</dbReference>
<evidence type="ECO:0000256" key="8">
    <source>
        <dbReference type="ARBA" id="ARBA00022840"/>
    </source>
</evidence>
<dbReference type="InterPro" id="IPR001650">
    <property type="entry name" value="Helicase_C-like"/>
</dbReference>